<feature type="compositionally biased region" description="Low complexity" evidence="1">
    <location>
        <begin position="8"/>
        <end position="20"/>
    </location>
</feature>
<evidence type="ECO:0000313" key="3">
    <source>
        <dbReference type="Proteomes" id="UP001596442"/>
    </source>
</evidence>
<gene>
    <name evidence="2" type="ORF">ACFQEU_16800</name>
</gene>
<feature type="non-terminal residue" evidence="2">
    <location>
        <position position="1"/>
    </location>
</feature>
<feature type="region of interest" description="Disordered" evidence="1">
    <location>
        <begin position="1"/>
        <end position="22"/>
    </location>
</feature>
<evidence type="ECO:0000313" key="2">
    <source>
        <dbReference type="EMBL" id="MFC6755107.1"/>
    </source>
</evidence>
<protein>
    <submittedName>
        <fullName evidence="2">Uncharacterized protein</fullName>
    </submittedName>
</protein>
<accession>A0ABD5SDA3</accession>
<reference evidence="2 3" key="1">
    <citation type="journal article" date="2019" name="Int. J. Syst. Evol. Microbiol.">
        <title>The Global Catalogue of Microorganisms (GCM) 10K type strain sequencing project: providing services to taxonomists for standard genome sequencing and annotation.</title>
        <authorList>
            <consortium name="The Broad Institute Genomics Platform"/>
            <consortium name="The Broad Institute Genome Sequencing Center for Infectious Disease"/>
            <person name="Wu L."/>
            <person name="Ma J."/>
        </authorList>
    </citation>
    <scope>NUCLEOTIDE SEQUENCE [LARGE SCALE GENOMIC DNA]</scope>
    <source>
        <strain evidence="2 3">CGMCC 1.3239</strain>
    </source>
</reference>
<name>A0ABD5SDA3_9EURY</name>
<evidence type="ECO:0000256" key="1">
    <source>
        <dbReference type="SAM" id="MobiDB-lite"/>
    </source>
</evidence>
<proteinExistence type="predicted"/>
<dbReference type="EMBL" id="JBHSWW010000535">
    <property type="protein sequence ID" value="MFC6755107.1"/>
    <property type="molecule type" value="Genomic_DNA"/>
</dbReference>
<dbReference type="Proteomes" id="UP001596442">
    <property type="component" value="Unassembled WGS sequence"/>
</dbReference>
<comment type="caution">
    <text evidence="2">The sequence shown here is derived from an EMBL/GenBank/DDBJ whole genome shotgun (WGS) entry which is preliminary data.</text>
</comment>
<keyword evidence="3" id="KW-1185">Reference proteome</keyword>
<dbReference type="AlphaFoldDB" id="A0ABD5SDA3"/>
<organism evidence="2 3">
    <name type="scientific">Halorubrum tibetense</name>
    <dbReference type="NCBI Taxonomy" id="175631"/>
    <lineage>
        <taxon>Archaea</taxon>
        <taxon>Methanobacteriati</taxon>
        <taxon>Methanobacteriota</taxon>
        <taxon>Stenosarchaea group</taxon>
        <taxon>Halobacteria</taxon>
        <taxon>Halobacteriales</taxon>
        <taxon>Haloferacaceae</taxon>
        <taxon>Halorubrum</taxon>
    </lineage>
</organism>
<sequence length="103" mass="10616">VGDGRRVSTAGKSGSSAGSAETDDATFDLRYGAVADPRRLTRQRVERLAAEATNGEPSLADATVRRRGRTLVVDAAADDDALFAAHADLVGAAVGDTHDIHVG</sequence>